<feature type="domain" description="Palmitoyltransferase DHHC" evidence="10">
    <location>
        <begin position="171"/>
        <end position="304"/>
    </location>
</feature>
<evidence type="ECO:0000256" key="9">
    <source>
        <dbReference type="SAM" id="MobiDB-lite"/>
    </source>
</evidence>
<keyword evidence="6 8" id="KW-0472">Membrane</keyword>
<dbReference type="GO" id="GO:0005794">
    <property type="term" value="C:Golgi apparatus"/>
    <property type="evidence" value="ECO:0007669"/>
    <property type="project" value="TreeGrafter"/>
</dbReference>
<evidence type="ECO:0000256" key="4">
    <source>
        <dbReference type="ARBA" id="ARBA00022692"/>
    </source>
</evidence>
<dbReference type="InterPro" id="IPR039859">
    <property type="entry name" value="PFA4/ZDH16/20/ERF2-like"/>
</dbReference>
<sequence>VLAITVFFLLAVAFYVFFAPFVGSDMLEYTAIGVYSPLALAVFLLYIRSSAIDPADPGIFANTGEKTSNNQEKKPGFSQNSLVSNVRQAAVGQSPALLTLVTNASAVHSDTKASNPEVGQMNMNGSEEFRKGTGRICFLSIAFFLCGWLIKDDGCRDEGIPEQPGAEEDVLFCTLCNAEVRKFSKHCRSCDKCVDGFDHHCRWLNNCVGKKNYVTFVALMATSLTLLILQWGVGVEVFIRCFIDKGGTDRQIVEKLGNSFSRIPYAAVVAICTVVALLASIPLGELFFFHIILIRKGISTYEYVVAMRAQSEAAGVSVEGDPLSIPSSPSSSTATGLSRSSSVGLQYRGGWCTPPRVFVEHQKDEVIPHLGPGRVPSTVDPDASAVVIRGENKLPKRPVRISAWRLAKLNRIEATRAVAKARESSSILRPVGARGPDTDYSSSGNASSRSSMSTDYGVRRGTRDKQIPLPLKSAYPPNLASKDDVETGSQSRSSYSSP</sequence>
<name>A0AA38FZ29_TAXCH</name>
<evidence type="ECO:0000256" key="3">
    <source>
        <dbReference type="ARBA" id="ARBA00022679"/>
    </source>
</evidence>
<evidence type="ECO:0000256" key="7">
    <source>
        <dbReference type="ARBA" id="ARBA00023315"/>
    </source>
</evidence>
<dbReference type="EC" id="2.3.1.225" evidence="8"/>
<gene>
    <name evidence="11" type="ORF">KI387_026659</name>
</gene>
<reference evidence="11 12" key="1">
    <citation type="journal article" date="2021" name="Nat. Plants">
        <title>The Taxus genome provides insights into paclitaxel biosynthesis.</title>
        <authorList>
            <person name="Xiong X."/>
            <person name="Gou J."/>
            <person name="Liao Q."/>
            <person name="Li Y."/>
            <person name="Zhou Q."/>
            <person name="Bi G."/>
            <person name="Li C."/>
            <person name="Du R."/>
            <person name="Wang X."/>
            <person name="Sun T."/>
            <person name="Guo L."/>
            <person name="Liang H."/>
            <person name="Lu P."/>
            <person name="Wu Y."/>
            <person name="Zhang Z."/>
            <person name="Ro D.K."/>
            <person name="Shang Y."/>
            <person name="Huang S."/>
            <person name="Yan J."/>
        </authorList>
    </citation>
    <scope>NUCLEOTIDE SEQUENCE [LARGE SCALE GENOMIC DNA]</scope>
    <source>
        <strain evidence="11">Ta-2019</strain>
    </source>
</reference>
<evidence type="ECO:0000256" key="6">
    <source>
        <dbReference type="ARBA" id="ARBA00023136"/>
    </source>
</evidence>
<dbReference type="OMA" id="ETCAHSV"/>
<dbReference type="PANTHER" id="PTHR22883">
    <property type="entry name" value="ZINC FINGER DHHC DOMAIN CONTAINING PROTEIN"/>
    <property type="match status" value="1"/>
</dbReference>
<feature type="transmembrane region" description="Helical" evidence="8">
    <location>
        <begin position="213"/>
        <end position="243"/>
    </location>
</feature>
<feature type="non-terminal residue" evidence="11">
    <location>
        <position position="498"/>
    </location>
</feature>
<dbReference type="EMBL" id="JAHRHJ020000006">
    <property type="protein sequence ID" value="KAH9311624.1"/>
    <property type="molecule type" value="Genomic_DNA"/>
</dbReference>
<protein>
    <recommendedName>
        <fullName evidence="8">S-acyltransferase</fullName>
        <ecNumber evidence="8">2.3.1.225</ecNumber>
    </recommendedName>
    <alternativeName>
        <fullName evidence="8">Palmitoyltransferase</fullName>
    </alternativeName>
</protein>
<comment type="similarity">
    <text evidence="2 8">Belongs to the DHHC palmitoyltransferase family.</text>
</comment>
<dbReference type="PROSITE" id="PS50216">
    <property type="entry name" value="DHHC"/>
    <property type="match status" value="1"/>
</dbReference>
<dbReference type="GO" id="GO:0019706">
    <property type="term" value="F:protein-cysteine S-palmitoyltransferase activity"/>
    <property type="evidence" value="ECO:0007669"/>
    <property type="project" value="UniProtKB-EC"/>
</dbReference>
<dbReference type="GO" id="GO:0016020">
    <property type="term" value="C:membrane"/>
    <property type="evidence" value="ECO:0007669"/>
    <property type="project" value="UniProtKB-SubCell"/>
</dbReference>
<evidence type="ECO:0000256" key="1">
    <source>
        <dbReference type="ARBA" id="ARBA00004141"/>
    </source>
</evidence>
<dbReference type="InterPro" id="IPR001594">
    <property type="entry name" value="Palmitoyltrfase_DHHC"/>
</dbReference>
<keyword evidence="12" id="KW-1185">Reference proteome</keyword>
<evidence type="ECO:0000259" key="10">
    <source>
        <dbReference type="Pfam" id="PF01529"/>
    </source>
</evidence>
<feature type="region of interest" description="Disordered" evidence="9">
    <location>
        <begin position="318"/>
        <end position="338"/>
    </location>
</feature>
<evidence type="ECO:0000313" key="12">
    <source>
        <dbReference type="Proteomes" id="UP000824469"/>
    </source>
</evidence>
<feature type="non-terminal residue" evidence="11">
    <location>
        <position position="1"/>
    </location>
</feature>
<comment type="domain">
    <text evidence="8">The DHHC domain is required for palmitoyltransferase activity.</text>
</comment>
<evidence type="ECO:0000313" key="11">
    <source>
        <dbReference type="EMBL" id="KAH9311624.1"/>
    </source>
</evidence>
<feature type="compositionally biased region" description="Low complexity" evidence="9">
    <location>
        <begin position="441"/>
        <end position="453"/>
    </location>
</feature>
<comment type="caution">
    <text evidence="11">The sequence shown here is derived from an EMBL/GenBank/DDBJ whole genome shotgun (WGS) entry which is preliminary data.</text>
</comment>
<comment type="catalytic activity">
    <reaction evidence="8">
        <text>L-cysteinyl-[protein] + hexadecanoyl-CoA = S-hexadecanoyl-L-cysteinyl-[protein] + CoA</text>
        <dbReference type="Rhea" id="RHEA:36683"/>
        <dbReference type="Rhea" id="RHEA-COMP:10131"/>
        <dbReference type="Rhea" id="RHEA-COMP:11032"/>
        <dbReference type="ChEBI" id="CHEBI:29950"/>
        <dbReference type="ChEBI" id="CHEBI:57287"/>
        <dbReference type="ChEBI" id="CHEBI:57379"/>
        <dbReference type="ChEBI" id="CHEBI:74151"/>
        <dbReference type="EC" id="2.3.1.225"/>
    </reaction>
</comment>
<evidence type="ECO:0000256" key="5">
    <source>
        <dbReference type="ARBA" id="ARBA00022989"/>
    </source>
</evidence>
<dbReference type="AlphaFoldDB" id="A0AA38FZ29"/>
<dbReference type="Pfam" id="PF01529">
    <property type="entry name" value="DHHC"/>
    <property type="match status" value="1"/>
</dbReference>
<dbReference type="Proteomes" id="UP000824469">
    <property type="component" value="Unassembled WGS sequence"/>
</dbReference>
<feature type="transmembrane region" description="Helical" evidence="8">
    <location>
        <begin position="28"/>
        <end position="47"/>
    </location>
</feature>
<feature type="region of interest" description="Disordered" evidence="9">
    <location>
        <begin position="419"/>
        <end position="498"/>
    </location>
</feature>
<accession>A0AA38FZ29</accession>
<feature type="compositionally biased region" description="Low complexity" evidence="9">
    <location>
        <begin position="323"/>
        <end position="338"/>
    </location>
</feature>
<evidence type="ECO:0000256" key="2">
    <source>
        <dbReference type="ARBA" id="ARBA00008574"/>
    </source>
</evidence>
<organism evidence="11 12">
    <name type="scientific">Taxus chinensis</name>
    <name type="common">Chinese yew</name>
    <name type="synonym">Taxus wallichiana var. chinensis</name>
    <dbReference type="NCBI Taxonomy" id="29808"/>
    <lineage>
        <taxon>Eukaryota</taxon>
        <taxon>Viridiplantae</taxon>
        <taxon>Streptophyta</taxon>
        <taxon>Embryophyta</taxon>
        <taxon>Tracheophyta</taxon>
        <taxon>Spermatophyta</taxon>
        <taxon>Pinopsida</taxon>
        <taxon>Pinidae</taxon>
        <taxon>Conifers II</taxon>
        <taxon>Cupressales</taxon>
        <taxon>Taxaceae</taxon>
        <taxon>Taxus</taxon>
    </lineage>
</organism>
<dbReference type="PANTHER" id="PTHR22883:SF203">
    <property type="entry name" value="PALMITOYLTRANSFERASE"/>
    <property type="match status" value="1"/>
</dbReference>
<dbReference type="GO" id="GO:0005783">
    <property type="term" value="C:endoplasmic reticulum"/>
    <property type="evidence" value="ECO:0007669"/>
    <property type="project" value="TreeGrafter"/>
</dbReference>
<keyword evidence="7 8" id="KW-0012">Acyltransferase</keyword>
<feature type="compositionally biased region" description="Basic and acidic residues" evidence="9">
    <location>
        <begin position="457"/>
        <end position="466"/>
    </location>
</feature>
<dbReference type="GO" id="GO:0006612">
    <property type="term" value="P:protein targeting to membrane"/>
    <property type="evidence" value="ECO:0007669"/>
    <property type="project" value="TreeGrafter"/>
</dbReference>
<feature type="transmembrane region" description="Helical" evidence="8">
    <location>
        <begin position="263"/>
        <end position="293"/>
    </location>
</feature>
<keyword evidence="3 8" id="KW-0808">Transferase</keyword>
<keyword evidence="5 8" id="KW-1133">Transmembrane helix</keyword>
<comment type="subcellular location">
    <subcellularLocation>
        <location evidence="1">Membrane</location>
        <topology evidence="1">Multi-pass membrane protein</topology>
    </subcellularLocation>
</comment>
<proteinExistence type="inferred from homology"/>
<keyword evidence="4 8" id="KW-0812">Transmembrane</keyword>
<evidence type="ECO:0000256" key="8">
    <source>
        <dbReference type="RuleBase" id="RU079119"/>
    </source>
</evidence>
<feature type="compositionally biased region" description="Polar residues" evidence="9">
    <location>
        <begin position="487"/>
        <end position="498"/>
    </location>
</feature>